<dbReference type="Proteomes" id="UP000429607">
    <property type="component" value="Unassembled WGS sequence"/>
</dbReference>
<dbReference type="EMBL" id="QXFV01000236">
    <property type="protein sequence ID" value="KAE9044522.1"/>
    <property type="molecule type" value="Genomic_DNA"/>
</dbReference>
<comment type="caution">
    <text evidence="1">The sequence shown here is derived from an EMBL/GenBank/DDBJ whole genome shotgun (WGS) entry which is preliminary data.</text>
</comment>
<dbReference type="EMBL" id="QXFT01000235">
    <property type="protein sequence ID" value="KAE9349975.1"/>
    <property type="molecule type" value="Genomic_DNA"/>
</dbReference>
<evidence type="ECO:0000313" key="2">
    <source>
        <dbReference type="EMBL" id="KAE9349975.1"/>
    </source>
</evidence>
<evidence type="ECO:0000313" key="1">
    <source>
        <dbReference type="EMBL" id="KAE9044522.1"/>
    </source>
</evidence>
<dbReference type="Proteomes" id="UP000434957">
    <property type="component" value="Unassembled WGS sequence"/>
</dbReference>
<dbReference type="AlphaFoldDB" id="A0A6A3NLY3"/>
<evidence type="ECO:0000313" key="4">
    <source>
        <dbReference type="Proteomes" id="UP000434957"/>
    </source>
</evidence>
<protein>
    <submittedName>
        <fullName evidence="1">Uncharacterized protein</fullName>
    </submittedName>
</protein>
<evidence type="ECO:0000313" key="3">
    <source>
        <dbReference type="Proteomes" id="UP000429607"/>
    </source>
</evidence>
<keyword evidence="4" id="KW-1185">Reference proteome</keyword>
<name>A0A6A3NLY3_9STRA</name>
<reference evidence="1 3" key="1">
    <citation type="submission" date="2018-09" db="EMBL/GenBank/DDBJ databases">
        <title>Genomic investigation of the strawberry pathogen Phytophthora fragariae indicates pathogenicity is determined by transcriptional variation in three key races.</title>
        <authorList>
            <person name="Adams T.M."/>
            <person name="Armitage A.D."/>
            <person name="Sobczyk M.K."/>
            <person name="Bates H.J."/>
            <person name="Dunwell J.M."/>
            <person name="Nellist C.F."/>
            <person name="Harrison R.J."/>
        </authorList>
    </citation>
    <scope>NUCLEOTIDE SEQUENCE [LARGE SCALE GENOMIC DNA]</scope>
    <source>
        <strain evidence="1 3">SCRP249</strain>
        <strain evidence="2 4">SCRP333</strain>
    </source>
</reference>
<gene>
    <name evidence="1" type="ORF">PR001_g5325</name>
    <name evidence="2" type="ORF">PR003_g5592</name>
</gene>
<proteinExistence type="predicted"/>
<accession>A0A6A3NLY3</accession>
<organism evidence="1 3">
    <name type="scientific">Phytophthora rubi</name>
    <dbReference type="NCBI Taxonomy" id="129364"/>
    <lineage>
        <taxon>Eukaryota</taxon>
        <taxon>Sar</taxon>
        <taxon>Stramenopiles</taxon>
        <taxon>Oomycota</taxon>
        <taxon>Peronosporomycetes</taxon>
        <taxon>Peronosporales</taxon>
        <taxon>Peronosporaceae</taxon>
        <taxon>Phytophthora</taxon>
    </lineage>
</organism>
<sequence length="56" mass="6415">MGFWRARFSTRMNEANHFFAGCLFVDRVSGQRTLNMDRTSSLTWQTSAAAIVWIAT</sequence>